<gene>
    <name evidence="2" type="ORF">DERYTH_LOCUS8128</name>
</gene>
<name>A0A9N9CTT8_9GLOM</name>
<evidence type="ECO:0000256" key="1">
    <source>
        <dbReference type="SAM" id="Phobius"/>
    </source>
</evidence>
<keyword evidence="3" id="KW-1185">Reference proteome</keyword>
<dbReference type="AlphaFoldDB" id="A0A9N9CTT8"/>
<feature type="transmembrane region" description="Helical" evidence="1">
    <location>
        <begin position="295"/>
        <end position="316"/>
    </location>
</feature>
<comment type="caution">
    <text evidence="2">The sequence shown here is derived from an EMBL/GenBank/DDBJ whole genome shotgun (WGS) entry which is preliminary data.</text>
</comment>
<organism evidence="2 3">
    <name type="scientific">Dentiscutata erythropus</name>
    <dbReference type="NCBI Taxonomy" id="1348616"/>
    <lineage>
        <taxon>Eukaryota</taxon>
        <taxon>Fungi</taxon>
        <taxon>Fungi incertae sedis</taxon>
        <taxon>Mucoromycota</taxon>
        <taxon>Glomeromycotina</taxon>
        <taxon>Glomeromycetes</taxon>
        <taxon>Diversisporales</taxon>
        <taxon>Gigasporaceae</taxon>
        <taxon>Dentiscutata</taxon>
    </lineage>
</organism>
<proteinExistence type="predicted"/>
<sequence>MSETPKISFITQKDGDIQQDKPEKILADIESESPKVKICITAQEDKTEKIFITKLLDQYHEFRETVLVLLIISFLISFFALFIAVYLKKNERIENPNRPINLNRPINPTLEDIAKNGADKLSNTIPLVVDSLTALLSGGGIIIGFKKFFFSSKEYINLMHKPIENEVVIGTRRVIKNLKLIKNIYATITTIGSIIIFILVVINLVHLATSDNSISNNDTCQIFTDCITYVQSINSTVGCDSSVPCDNQDNLICQISNSNLAYFNTTYVNNDICPPAVSEIFISQEKFNYYETNNIAVLALGATGIILNVCLLIFYFNRFGTSKIRMESDTKNNLY</sequence>
<protein>
    <submittedName>
        <fullName evidence="2">12170_t:CDS:1</fullName>
    </submittedName>
</protein>
<dbReference type="EMBL" id="CAJVPY010004123">
    <property type="protein sequence ID" value="CAG8610820.1"/>
    <property type="molecule type" value="Genomic_DNA"/>
</dbReference>
<keyword evidence="1" id="KW-1133">Transmembrane helix</keyword>
<evidence type="ECO:0000313" key="2">
    <source>
        <dbReference type="EMBL" id="CAG8610820.1"/>
    </source>
</evidence>
<feature type="non-terminal residue" evidence="2">
    <location>
        <position position="1"/>
    </location>
</feature>
<feature type="non-terminal residue" evidence="2">
    <location>
        <position position="335"/>
    </location>
</feature>
<feature type="transmembrane region" description="Helical" evidence="1">
    <location>
        <begin position="66"/>
        <end position="87"/>
    </location>
</feature>
<dbReference type="Proteomes" id="UP000789405">
    <property type="component" value="Unassembled WGS sequence"/>
</dbReference>
<feature type="transmembrane region" description="Helical" evidence="1">
    <location>
        <begin position="183"/>
        <end position="205"/>
    </location>
</feature>
<keyword evidence="1" id="KW-0472">Membrane</keyword>
<keyword evidence="1" id="KW-0812">Transmembrane</keyword>
<evidence type="ECO:0000313" key="3">
    <source>
        <dbReference type="Proteomes" id="UP000789405"/>
    </source>
</evidence>
<accession>A0A9N9CTT8</accession>
<dbReference type="OrthoDB" id="10477336at2759"/>
<reference evidence="2" key="1">
    <citation type="submission" date="2021-06" db="EMBL/GenBank/DDBJ databases">
        <authorList>
            <person name="Kallberg Y."/>
            <person name="Tangrot J."/>
            <person name="Rosling A."/>
        </authorList>
    </citation>
    <scope>NUCLEOTIDE SEQUENCE</scope>
    <source>
        <strain evidence="2">MA453B</strain>
    </source>
</reference>